<dbReference type="PANTHER" id="PTHR23167:SF82">
    <property type="entry name" value="CALPONIN-HOMOLOGY (CH) DOMAIN-CONTAINING PROTEIN"/>
    <property type="match status" value="1"/>
</dbReference>
<dbReference type="PANTHER" id="PTHR23167">
    <property type="entry name" value="CALPONIN HOMOLOGY DOMAIN-CONTAINING PROTEIN DDB_G0272472-RELATED"/>
    <property type="match status" value="1"/>
</dbReference>
<accession>A0A3P9QHM6</accession>
<protein>
    <recommendedName>
        <fullName evidence="1">Calponin-homology (CH) domain-containing protein</fullName>
    </recommendedName>
</protein>
<organism evidence="2 3">
    <name type="scientific">Poecilia reticulata</name>
    <name type="common">Guppy</name>
    <name type="synonym">Acanthophacelus reticulatus</name>
    <dbReference type="NCBI Taxonomy" id="8081"/>
    <lineage>
        <taxon>Eukaryota</taxon>
        <taxon>Metazoa</taxon>
        <taxon>Chordata</taxon>
        <taxon>Craniata</taxon>
        <taxon>Vertebrata</taxon>
        <taxon>Euteleostomi</taxon>
        <taxon>Actinopterygii</taxon>
        <taxon>Neopterygii</taxon>
        <taxon>Teleostei</taxon>
        <taxon>Neoteleostei</taxon>
        <taxon>Acanthomorphata</taxon>
        <taxon>Ovalentaria</taxon>
        <taxon>Atherinomorphae</taxon>
        <taxon>Cyprinodontiformes</taxon>
        <taxon>Poeciliidae</taxon>
        <taxon>Poeciliinae</taxon>
        <taxon>Poecilia</taxon>
    </lineage>
</organism>
<dbReference type="SMART" id="SM00033">
    <property type="entry name" value="CH"/>
    <property type="match status" value="1"/>
</dbReference>
<dbReference type="AlphaFoldDB" id="A0A3P9QHM6"/>
<dbReference type="Pfam" id="PF00307">
    <property type="entry name" value="CH"/>
    <property type="match status" value="1"/>
</dbReference>
<dbReference type="GeneTree" id="ENSGT00940000155008"/>
<reference evidence="3" key="1">
    <citation type="submission" date="2013-11" db="EMBL/GenBank/DDBJ databases">
        <title>The genomic landscape of the Guanapo guppy.</title>
        <authorList>
            <person name="Kuenstner A."/>
            <person name="Dreyer C."/>
        </authorList>
    </citation>
    <scope>NUCLEOTIDE SEQUENCE</scope>
    <source>
        <strain evidence="3">Guanapo</strain>
    </source>
</reference>
<dbReference type="OMA" id="EEAFIIA"/>
<reference evidence="2" key="2">
    <citation type="submission" date="2025-08" db="UniProtKB">
        <authorList>
            <consortium name="Ensembl"/>
        </authorList>
    </citation>
    <scope>IDENTIFICATION</scope>
    <source>
        <strain evidence="2">Guanapo</strain>
    </source>
</reference>
<keyword evidence="3" id="KW-1185">Reference proteome</keyword>
<dbReference type="Gene3D" id="1.10.418.10">
    <property type="entry name" value="Calponin-like domain"/>
    <property type="match status" value="1"/>
</dbReference>
<dbReference type="STRING" id="8081.ENSPREP00000033178"/>
<dbReference type="InterPro" id="IPR001715">
    <property type="entry name" value="CH_dom"/>
</dbReference>
<dbReference type="InterPro" id="IPR050540">
    <property type="entry name" value="F-actin_Monoox_Mical"/>
</dbReference>
<name>A0A3P9QHM6_POERE</name>
<evidence type="ECO:0000259" key="1">
    <source>
        <dbReference type="PROSITE" id="PS50021"/>
    </source>
</evidence>
<reference evidence="2" key="3">
    <citation type="submission" date="2025-09" db="UniProtKB">
        <authorList>
            <consortium name="Ensembl"/>
        </authorList>
    </citation>
    <scope>IDENTIFICATION</scope>
    <source>
        <strain evidence="2">Guanapo</strain>
    </source>
</reference>
<dbReference type="InterPro" id="IPR036872">
    <property type="entry name" value="CH_dom_sf"/>
</dbReference>
<proteinExistence type="predicted"/>
<evidence type="ECO:0000313" key="2">
    <source>
        <dbReference type="Ensembl" id="ENSPREP00000033178.1"/>
    </source>
</evidence>
<dbReference type="SUPFAM" id="SSF47576">
    <property type="entry name" value="Calponin-homology domain, CH-domain"/>
    <property type="match status" value="1"/>
</dbReference>
<dbReference type="PROSITE" id="PS50021">
    <property type="entry name" value="CH"/>
    <property type="match status" value="1"/>
</dbReference>
<feature type="domain" description="Calponin-homology (CH)" evidence="1">
    <location>
        <begin position="1"/>
        <end position="104"/>
    </location>
</feature>
<dbReference type="Proteomes" id="UP000242638">
    <property type="component" value="Unassembled WGS sequence"/>
</dbReference>
<dbReference type="Ensembl" id="ENSPRET00000033556.1">
    <property type="protein sequence ID" value="ENSPREP00000033178.1"/>
    <property type="gene ID" value="ENSPREG00000022486.1"/>
</dbReference>
<sequence>MTAKERLLLWSKQITDGYVGVRCDNFTTSWRDGRLFNAIIHKYRPDLVDMSRVSTQTNRSNLEQAFTVAEQLGVAKLLDPEGKICTVSPVHQIIVKTCAPLSQK</sequence>
<evidence type="ECO:0000313" key="3">
    <source>
        <dbReference type="Proteomes" id="UP000242638"/>
    </source>
</evidence>